<keyword evidence="8" id="KW-1185">Reference proteome</keyword>
<comment type="catalytic activity">
    <reaction evidence="1">
        <text>ATP + protein L-histidine = ADP + protein N-phospho-L-histidine.</text>
        <dbReference type="EC" id="2.7.13.3"/>
    </reaction>
</comment>
<feature type="modified residue" description="4-aspartylphosphate" evidence="4">
    <location>
        <position position="54"/>
    </location>
</feature>
<evidence type="ECO:0000256" key="1">
    <source>
        <dbReference type="ARBA" id="ARBA00000085"/>
    </source>
</evidence>
<dbReference type="EC" id="2.7.13.3" evidence="2"/>
<dbReference type="SMART" id="SM00448">
    <property type="entry name" value="REC"/>
    <property type="match status" value="1"/>
</dbReference>
<dbReference type="Gene3D" id="3.40.50.2300">
    <property type="match status" value="1"/>
</dbReference>
<accession>A0A7S7LW39</accession>
<dbReference type="KEGG" id="sbal:HUE88_01520"/>
<evidence type="ECO:0000256" key="3">
    <source>
        <dbReference type="ARBA" id="ARBA00022553"/>
    </source>
</evidence>
<dbReference type="InterPro" id="IPR003594">
    <property type="entry name" value="HATPase_dom"/>
</dbReference>
<dbReference type="CDD" id="cd19920">
    <property type="entry name" value="REC_PA4781-like"/>
    <property type="match status" value="1"/>
</dbReference>
<protein>
    <recommendedName>
        <fullName evidence="2">histidine kinase</fullName>
        <ecNumber evidence="2">2.7.13.3</ecNumber>
    </recommendedName>
</protein>
<dbReference type="RefSeq" id="WP_194370417.1">
    <property type="nucleotide sequence ID" value="NZ_CP054492.1"/>
</dbReference>
<dbReference type="InterPro" id="IPR001789">
    <property type="entry name" value="Sig_transdc_resp-reg_receiver"/>
</dbReference>
<organism evidence="7 8">
    <name type="scientific">Candidatus Sulfurimonas baltica</name>
    <dbReference type="NCBI Taxonomy" id="2740404"/>
    <lineage>
        <taxon>Bacteria</taxon>
        <taxon>Pseudomonadati</taxon>
        <taxon>Campylobacterota</taxon>
        <taxon>Epsilonproteobacteria</taxon>
        <taxon>Campylobacterales</taxon>
        <taxon>Sulfurimonadaceae</taxon>
        <taxon>Sulfurimonas</taxon>
    </lineage>
</organism>
<gene>
    <name evidence="7" type="ORF">HUE88_01520</name>
</gene>
<dbReference type="AlphaFoldDB" id="A0A7S7LW39"/>
<dbReference type="SUPFAM" id="SSF55874">
    <property type="entry name" value="ATPase domain of HSP90 chaperone/DNA topoisomerase II/histidine kinase"/>
    <property type="match status" value="1"/>
</dbReference>
<keyword evidence="3 4" id="KW-0597">Phosphoprotein</keyword>
<keyword evidence="7" id="KW-0418">Kinase</keyword>
<dbReference type="SMART" id="SM00387">
    <property type="entry name" value="HATPase_c"/>
    <property type="match status" value="1"/>
</dbReference>
<evidence type="ECO:0000256" key="2">
    <source>
        <dbReference type="ARBA" id="ARBA00012438"/>
    </source>
</evidence>
<dbReference type="InterPro" id="IPR005467">
    <property type="entry name" value="His_kinase_dom"/>
</dbReference>
<dbReference type="Proteomes" id="UP000593994">
    <property type="component" value="Chromosome"/>
</dbReference>
<evidence type="ECO:0000313" key="7">
    <source>
        <dbReference type="EMBL" id="QOY52402.1"/>
    </source>
</evidence>
<dbReference type="PANTHER" id="PTHR43547:SF2">
    <property type="entry name" value="HYBRID SIGNAL TRANSDUCTION HISTIDINE KINASE C"/>
    <property type="match status" value="1"/>
</dbReference>
<dbReference type="Gene3D" id="3.30.565.10">
    <property type="entry name" value="Histidine kinase-like ATPase, C-terminal domain"/>
    <property type="match status" value="1"/>
</dbReference>
<dbReference type="InterPro" id="IPR011006">
    <property type="entry name" value="CheY-like_superfamily"/>
</dbReference>
<keyword evidence="7" id="KW-0808">Transferase</keyword>
<proteinExistence type="predicted"/>
<dbReference type="PRINTS" id="PR00344">
    <property type="entry name" value="BCTRLSENSOR"/>
</dbReference>
<evidence type="ECO:0000256" key="4">
    <source>
        <dbReference type="PROSITE-ProRule" id="PRU00169"/>
    </source>
</evidence>
<dbReference type="PANTHER" id="PTHR43547">
    <property type="entry name" value="TWO-COMPONENT HISTIDINE KINASE"/>
    <property type="match status" value="1"/>
</dbReference>
<reference evidence="7 8" key="1">
    <citation type="submission" date="2020-05" db="EMBL/GenBank/DDBJ databases">
        <title>Sulfurimonas marisnigri, sp. nov., and Sulfurimonas baltica, sp. nov., manganese oxide reducing chemolithoautotrophs of the class Epsilonproteobacteria isolated from the pelagic redoxclines of the Black and Baltic Seas and emended description of the genus Sulfurimonas.</title>
        <authorList>
            <person name="Henkel J.V."/>
            <person name="Laudan C."/>
            <person name="Werner J."/>
            <person name="Neu T."/>
            <person name="Plewe S."/>
            <person name="Sproer C."/>
            <person name="Bunk B."/>
            <person name="Schulz-Vogt H.N."/>
        </authorList>
    </citation>
    <scope>NUCLEOTIDE SEQUENCE [LARGE SCALE GENOMIC DNA]</scope>
    <source>
        <strain evidence="7 8">GD2</strain>
    </source>
</reference>
<dbReference type="PROSITE" id="PS50110">
    <property type="entry name" value="RESPONSE_REGULATORY"/>
    <property type="match status" value="1"/>
</dbReference>
<dbReference type="Pfam" id="PF00072">
    <property type="entry name" value="Response_reg"/>
    <property type="match status" value="1"/>
</dbReference>
<dbReference type="InterPro" id="IPR004358">
    <property type="entry name" value="Sig_transdc_His_kin-like_C"/>
</dbReference>
<feature type="domain" description="Response regulatory" evidence="6">
    <location>
        <begin position="6"/>
        <end position="121"/>
    </location>
</feature>
<feature type="domain" description="Histidine kinase" evidence="5">
    <location>
        <begin position="163"/>
        <end position="371"/>
    </location>
</feature>
<dbReference type="GO" id="GO:0000155">
    <property type="term" value="F:phosphorelay sensor kinase activity"/>
    <property type="evidence" value="ECO:0007669"/>
    <property type="project" value="TreeGrafter"/>
</dbReference>
<sequence length="372" mass="42472">MQKKQTILIVDDTKENIDVLMELLCEFDLITALDGQTALDIVNAEENIDLILLDIMMPEMNGFEVCKILKNSSKTKHIPIIFLSAKSKQEDTQRGFELGAVDYITKPFNPNELISRTNTHLKLRAYEKNLEKRVADEIAKNKLKEQMIYQQSKQAVPGELLMHIAYQWKQPLATLGSINLLNKLKLEADSSADNKELIKSVKKSEELIMFMSDTIETFKHFYQPSHVDKNFLISECILDVLSIIEATFYFDNIKIYIISHEEEETFGNRNEFSQVVFSILNNAREIFKIRGTKDPEIHIAIENKKISIRDNGGGIDEDLIDDIFLPFVSSHNRAGTGLYLSKEIVEKNSGVITASNTNDGAKFTIEFITWII</sequence>
<dbReference type="InterPro" id="IPR036890">
    <property type="entry name" value="HATPase_C_sf"/>
</dbReference>
<evidence type="ECO:0000313" key="8">
    <source>
        <dbReference type="Proteomes" id="UP000593994"/>
    </source>
</evidence>
<evidence type="ECO:0000259" key="6">
    <source>
        <dbReference type="PROSITE" id="PS50110"/>
    </source>
</evidence>
<dbReference type="Pfam" id="PF02518">
    <property type="entry name" value="HATPase_c"/>
    <property type="match status" value="1"/>
</dbReference>
<dbReference type="EMBL" id="CP054492">
    <property type="protein sequence ID" value="QOY52402.1"/>
    <property type="molecule type" value="Genomic_DNA"/>
</dbReference>
<evidence type="ECO:0000259" key="5">
    <source>
        <dbReference type="PROSITE" id="PS50109"/>
    </source>
</evidence>
<name>A0A7S7LW39_9BACT</name>
<dbReference type="SUPFAM" id="SSF52172">
    <property type="entry name" value="CheY-like"/>
    <property type="match status" value="1"/>
</dbReference>
<dbReference type="PROSITE" id="PS50109">
    <property type="entry name" value="HIS_KIN"/>
    <property type="match status" value="1"/>
</dbReference>